<reference evidence="1 2" key="1">
    <citation type="journal article" date="2019" name="Commun. Biol.">
        <title>The bagworm genome reveals a unique fibroin gene that provides high tensile strength.</title>
        <authorList>
            <person name="Kono N."/>
            <person name="Nakamura H."/>
            <person name="Ohtoshi R."/>
            <person name="Tomita M."/>
            <person name="Numata K."/>
            <person name="Arakawa K."/>
        </authorList>
    </citation>
    <scope>NUCLEOTIDE SEQUENCE [LARGE SCALE GENOMIC DNA]</scope>
</reference>
<accession>A0A4C1TZF9</accession>
<name>A0A4C1TZF9_EUMVA</name>
<dbReference type="Proteomes" id="UP000299102">
    <property type="component" value="Unassembled WGS sequence"/>
</dbReference>
<evidence type="ECO:0000313" key="2">
    <source>
        <dbReference type="Proteomes" id="UP000299102"/>
    </source>
</evidence>
<evidence type="ECO:0000313" key="1">
    <source>
        <dbReference type="EMBL" id="GBP19471.1"/>
    </source>
</evidence>
<dbReference type="AlphaFoldDB" id="A0A4C1TZF9"/>
<organism evidence="1 2">
    <name type="scientific">Eumeta variegata</name>
    <name type="common">Bagworm moth</name>
    <name type="synonym">Eumeta japonica</name>
    <dbReference type="NCBI Taxonomy" id="151549"/>
    <lineage>
        <taxon>Eukaryota</taxon>
        <taxon>Metazoa</taxon>
        <taxon>Ecdysozoa</taxon>
        <taxon>Arthropoda</taxon>
        <taxon>Hexapoda</taxon>
        <taxon>Insecta</taxon>
        <taxon>Pterygota</taxon>
        <taxon>Neoptera</taxon>
        <taxon>Endopterygota</taxon>
        <taxon>Lepidoptera</taxon>
        <taxon>Glossata</taxon>
        <taxon>Ditrysia</taxon>
        <taxon>Tineoidea</taxon>
        <taxon>Psychidae</taxon>
        <taxon>Oiketicinae</taxon>
        <taxon>Eumeta</taxon>
    </lineage>
</organism>
<gene>
    <name evidence="1" type="ORF">EVAR_15821_1</name>
</gene>
<comment type="caution">
    <text evidence="1">The sequence shown here is derived from an EMBL/GenBank/DDBJ whole genome shotgun (WGS) entry which is preliminary data.</text>
</comment>
<protein>
    <submittedName>
        <fullName evidence="1">Uncharacterized protein</fullName>
    </submittedName>
</protein>
<keyword evidence="2" id="KW-1185">Reference proteome</keyword>
<sequence length="159" mass="17485">MAVKTRVLATGPVDSGRRSGRACDTVLDHLLIHASGYPGRATTAPAFRRRGAERVGRNAYRTTVLCSVLSRAASFVSSRATNGGSETSMHWIEGISIYSPTRSNSPSTLMFFVISNRCHDIRTKEPWCFSGKKLETRRSDENVPGSMLITDNLTDEFLT</sequence>
<proteinExistence type="predicted"/>
<dbReference type="EMBL" id="BGZK01000108">
    <property type="protein sequence ID" value="GBP19471.1"/>
    <property type="molecule type" value="Genomic_DNA"/>
</dbReference>